<comment type="caution">
    <text evidence="1">The sequence shown here is derived from an EMBL/GenBank/DDBJ whole genome shotgun (WGS) entry which is preliminary data.</text>
</comment>
<dbReference type="InterPro" id="IPR014710">
    <property type="entry name" value="RmlC-like_jellyroll"/>
</dbReference>
<dbReference type="EMBL" id="BMJV01000006">
    <property type="protein sequence ID" value="GGG78508.1"/>
    <property type="molecule type" value="Genomic_DNA"/>
</dbReference>
<evidence type="ECO:0000313" key="1">
    <source>
        <dbReference type="EMBL" id="GGG78508.1"/>
    </source>
</evidence>
<keyword evidence="2" id="KW-1185">Reference proteome</keyword>
<dbReference type="Gene3D" id="2.60.120.10">
    <property type="entry name" value="Jelly Rolls"/>
    <property type="match status" value="1"/>
</dbReference>
<name>A0A8J2ZL99_9RHOB</name>
<organism evidence="1 2">
    <name type="scientific">Salipiger pallidus</name>
    <dbReference type="NCBI Taxonomy" id="1775170"/>
    <lineage>
        <taxon>Bacteria</taxon>
        <taxon>Pseudomonadati</taxon>
        <taxon>Pseudomonadota</taxon>
        <taxon>Alphaproteobacteria</taxon>
        <taxon>Rhodobacterales</taxon>
        <taxon>Roseobacteraceae</taxon>
        <taxon>Salipiger</taxon>
    </lineage>
</organism>
<evidence type="ECO:0008006" key="3">
    <source>
        <dbReference type="Google" id="ProtNLM"/>
    </source>
</evidence>
<sequence length="62" mass="6801">MQREGGPIKEVTVGDVVFFAAGERHWHGASPENAMSHIAVQESIDGSPVTWMEKVSDEEYNG</sequence>
<dbReference type="RefSeq" id="WP_308421509.1">
    <property type="nucleotide sequence ID" value="NZ_BMJV01000006.1"/>
</dbReference>
<proteinExistence type="predicted"/>
<dbReference type="PANTHER" id="PTHR43698:SF1">
    <property type="entry name" value="BLL4564 PROTEIN"/>
    <property type="match status" value="1"/>
</dbReference>
<dbReference type="PANTHER" id="PTHR43698">
    <property type="entry name" value="RIBD C-TERMINAL DOMAIN CONTAINING PROTEIN"/>
    <property type="match status" value="1"/>
</dbReference>
<gene>
    <name evidence="1" type="ORF">GCM10011415_29370</name>
</gene>
<evidence type="ECO:0000313" key="2">
    <source>
        <dbReference type="Proteomes" id="UP000617145"/>
    </source>
</evidence>
<dbReference type="AlphaFoldDB" id="A0A8J2ZL99"/>
<dbReference type="SUPFAM" id="SSF51182">
    <property type="entry name" value="RmlC-like cupins"/>
    <property type="match status" value="1"/>
</dbReference>
<accession>A0A8J2ZL99</accession>
<dbReference type="InterPro" id="IPR011051">
    <property type="entry name" value="RmlC_Cupin_sf"/>
</dbReference>
<reference evidence="1" key="2">
    <citation type="submission" date="2020-09" db="EMBL/GenBank/DDBJ databases">
        <authorList>
            <person name="Sun Q."/>
            <person name="Zhou Y."/>
        </authorList>
    </citation>
    <scope>NUCLEOTIDE SEQUENCE</scope>
    <source>
        <strain evidence="1">CGMCC 1.15762</strain>
    </source>
</reference>
<protein>
    <recommendedName>
        <fullName evidence="3">Cupin domain-containing protein</fullName>
    </recommendedName>
</protein>
<reference evidence="1" key="1">
    <citation type="journal article" date="2014" name="Int. J. Syst. Evol. Microbiol.">
        <title>Complete genome sequence of Corynebacterium casei LMG S-19264T (=DSM 44701T), isolated from a smear-ripened cheese.</title>
        <authorList>
            <consortium name="US DOE Joint Genome Institute (JGI-PGF)"/>
            <person name="Walter F."/>
            <person name="Albersmeier A."/>
            <person name="Kalinowski J."/>
            <person name="Ruckert C."/>
        </authorList>
    </citation>
    <scope>NUCLEOTIDE SEQUENCE</scope>
    <source>
        <strain evidence="1">CGMCC 1.15762</strain>
    </source>
</reference>
<dbReference type="Proteomes" id="UP000617145">
    <property type="component" value="Unassembled WGS sequence"/>
</dbReference>